<comment type="caution">
    <text evidence="3">The sequence shown here is derived from an EMBL/GenBank/DDBJ whole genome shotgun (WGS) entry which is preliminary data.</text>
</comment>
<accession>A0A9Q0RT73</accession>
<protein>
    <recommendedName>
        <fullName evidence="5">B-cell CLL/lymphoma 7 protein family member A</fullName>
    </recommendedName>
</protein>
<organism evidence="3 4">
    <name type="scientific">Blomia tropicalis</name>
    <name type="common">Mite</name>
    <dbReference type="NCBI Taxonomy" id="40697"/>
    <lineage>
        <taxon>Eukaryota</taxon>
        <taxon>Metazoa</taxon>
        <taxon>Ecdysozoa</taxon>
        <taxon>Arthropoda</taxon>
        <taxon>Chelicerata</taxon>
        <taxon>Arachnida</taxon>
        <taxon>Acari</taxon>
        <taxon>Acariformes</taxon>
        <taxon>Sarcoptiformes</taxon>
        <taxon>Astigmata</taxon>
        <taxon>Glycyphagoidea</taxon>
        <taxon>Echimyopodidae</taxon>
        <taxon>Blomia</taxon>
    </lineage>
</organism>
<dbReference type="AlphaFoldDB" id="A0A9Q0RT73"/>
<reference evidence="3" key="1">
    <citation type="submission" date="2022-12" db="EMBL/GenBank/DDBJ databases">
        <title>Genome assemblies of Blomia tropicalis.</title>
        <authorList>
            <person name="Cui Y."/>
        </authorList>
    </citation>
    <scope>NUCLEOTIDE SEQUENCE</scope>
    <source>
        <tissue evidence="3">Adult mites</tissue>
    </source>
</reference>
<sequence>MMSRSVRAETRSRAKDDIKRVMHAIDKVRKWQKKWVTIGDTTMKIYKWVPVTNYDESSSLRSKNKSSNSSSTSTNNINGQSENNKENSKPVSHSLSASMMSLDDSNIAFSESSQDGSNSLVSQSLMDTNDSNITNGQLAMVNGANMDNNSSRLSTSTGNSKPSAPNLSALLENSTDAQFPDNYESSNK</sequence>
<dbReference type="Pfam" id="PF04714">
    <property type="entry name" value="BCL_N"/>
    <property type="match status" value="1"/>
</dbReference>
<dbReference type="PANTHER" id="PTHR12767:SF9">
    <property type="entry name" value="BCL7-LIKE"/>
    <property type="match status" value="1"/>
</dbReference>
<dbReference type="OMA" id="RIMMSID"/>
<feature type="compositionally biased region" description="Polar residues" evidence="2">
    <location>
        <begin position="145"/>
        <end position="188"/>
    </location>
</feature>
<evidence type="ECO:0000313" key="3">
    <source>
        <dbReference type="EMBL" id="KAJ6225071.1"/>
    </source>
</evidence>
<evidence type="ECO:0000256" key="1">
    <source>
        <dbReference type="ARBA" id="ARBA00010326"/>
    </source>
</evidence>
<feature type="compositionally biased region" description="Polar residues" evidence="2">
    <location>
        <begin position="108"/>
        <end position="137"/>
    </location>
</feature>
<gene>
    <name evidence="3" type="ORF">RDWZM_003616</name>
</gene>
<dbReference type="PANTHER" id="PTHR12767">
    <property type="entry name" value="BCL7 RELATED"/>
    <property type="match status" value="1"/>
</dbReference>
<dbReference type="EMBL" id="JAPWDV010000001">
    <property type="protein sequence ID" value="KAJ6225071.1"/>
    <property type="molecule type" value="Genomic_DNA"/>
</dbReference>
<comment type="similarity">
    <text evidence="1">Belongs to the BCL7 family.</text>
</comment>
<dbReference type="Proteomes" id="UP001142055">
    <property type="component" value="Chromosome 1"/>
</dbReference>
<feature type="region of interest" description="Disordered" evidence="2">
    <location>
        <begin position="108"/>
        <end position="188"/>
    </location>
</feature>
<dbReference type="InterPro" id="IPR006804">
    <property type="entry name" value="BCL7"/>
</dbReference>
<evidence type="ECO:0000256" key="2">
    <source>
        <dbReference type="SAM" id="MobiDB-lite"/>
    </source>
</evidence>
<name>A0A9Q0RT73_BLOTA</name>
<evidence type="ECO:0000313" key="4">
    <source>
        <dbReference type="Proteomes" id="UP001142055"/>
    </source>
</evidence>
<feature type="compositionally biased region" description="Low complexity" evidence="2">
    <location>
        <begin position="57"/>
        <end position="76"/>
    </location>
</feature>
<feature type="region of interest" description="Disordered" evidence="2">
    <location>
        <begin position="56"/>
        <end position="93"/>
    </location>
</feature>
<keyword evidence="4" id="KW-1185">Reference proteome</keyword>
<evidence type="ECO:0008006" key="5">
    <source>
        <dbReference type="Google" id="ProtNLM"/>
    </source>
</evidence>
<proteinExistence type="inferred from homology"/>